<evidence type="ECO:0000256" key="3">
    <source>
        <dbReference type="ARBA" id="ARBA00023125"/>
    </source>
</evidence>
<evidence type="ECO:0000259" key="5">
    <source>
        <dbReference type="PROSITE" id="PS50931"/>
    </source>
</evidence>
<organism evidence="6 7">
    <name type="scientific">Undibacterium umbellatum</name>
    <dbReference type="NCBI Taxonomy" id="2762300"/>
    <lineage>
        <taxon>Bacteria</taxon>
        <taxon>Pseudomonadati</taxon>
        <taxon>Pseudomonadota</taxon>
        <taxon>Betaproteobacteria</taxon>
        <taxon>Burkholderiales</taxon>
        <taxon>Oxalobacteraceae</taxon>
        <taxon>Undibacterium</taxon>
    </lineage>
</organism>
<sequence length="313" mass="34148">MHGKLPPLFTLQAFEAASRLGSFSRAAEELSLTPGAISRQIRQLEDWSGLTLFKRHGPKVSLTDDGTALLTRLAGPLSALHQAIYPPADTTQKTLHIATLASIAKEWLLPRLGSFSSANPHIRLIIDTDYALVRAAPRVAMVAIRHGSRQSTDQICETLFTDRLMALTSPELKAKLGTDPTSWPASAMLQHLSLDPAAWLASADMPEDFTLQGQAFNDADVLLEAAQLGQGIALGRLSIAWRRLQAGSLVLACDTICPTPRDNLLILREDSASLPEVHAFTTWLREQAGAWQLEVDAFDKYQRKNKDIGPSGN</sequence>
<keyword evidence="2" id="KW-0805">Transcription regulation</keyword>
<dbReference type="Proteomes" id="UP000646911">
    <property type="component" value="Unassembled WGS sequence"/>
</dbReference>
<dbReference type="InterPro" id="IPR036390">
    <property type="entry name" value="WH_DNA-bd_sf"/>
</dbReference>
<dbReference type="PANTHER" id="PTHR30537">
    <property type="entry name" value="HTH-TYPE TRANSCRIPTIONAL REGULATOR"/>
    <property type="match status" value="1"/>
</dbReference>
<keyword evidence="7" id="KW-1185">Reference proteome</keyword>
<dbReference type="Gene3D" id="3.40.190.10">
    <property type="entry name" value="Periplasmic binding protein-like II"/>
    <property type="match status" value="2"/>
</dbReference>
<dbReference type="PROSITE" id="PS50931">
    <property type="entry name" value="HTH_LYSR"/>
    <property type="match status" value="1"/>
</dbReference>
<dbReference type="InterPro" id="IPR058163">
    <property type="entry name" value="LysR-type_TF_proteobact-type"/>
</dbReference>
<evidence type="ECO:0000256" key="2">
    <source>
        <dbReference type="ARBA" id="ARBA00023015"/>
    </source>
</evidence>
<gene>
    <name evidence="6" type="ORF">H8L47_11335</name>
</gene>
<dbReference type="RefSeq" id="WP_186953693.1">
    <property type="nucleotide sequence ID" value="NZ_JACOFX010000004.1"/>
</dbReference>
<dbReference type="Gene3D" id="1.10.10.10">
    <property type="entry name" value="Winged helix-like DNA-binding domain superfamily/Winged helix DNA-binding domain"/>
    <property type="match status" value="1"/>
</dbReference>
<keyword evidence="4" id="KW-0804">Transcription</keyword>
<feature type="domain" description="HTH lysR-type" evidence="5">
    <location>
        <begin position="11"/>
        <end position="63"/>
    </location>
</feature>
<evidence type="ECO:0000256" key="4">
    <source>
        <dbReference type="ARBA" id="ARBA00023163"/>
    </source>
</evidence>
<name>A0ABR6Z8Q2_9BURK</name>
<evidence type="ECO:0000313" key="7">
    <source>
        <dbReference type="Proteomes" id="UP000646911"/>
    </source>
</evidence>
<dbReference type="EMBL" id="JACOFX010000004">
    <property type="protein sequence ID" value="MBC3908149.1"/>
    <property type="molecule type" value="Genomic_DNA"/>
</dbReference>
<evidence type="ECO:0000313" key="6">
    <source>
        <dbReference type="EMBL" id="MBC3908149.1"/>
    </source>
</evidence>
<evidence type="ECO:0000256" key="1">
    <source>
        <dbReference type="ARBA" id="ARBA00009437"/>
    </source>
</evidence>
<reference evidence="6 7" key="1">
    <citation type="submission" date="2020-08" db="EMBL/GenBank/DDBJ databases">
        <title>Novel species isolated from subtropical streams in China.</title>
        <authorList>
            <person name="Lu H."/>
        </authorList>
    </citation>
    <scope>NUCLEOTIDE SEQUENCE [LARGE SCALE GENOMIC DNA]</scope>
    <source>
        <strain evidence="6 7">NL8W</strain>
    </source>
</reference>
<comment type="similarity">
    <text evidence="1">Belongs to the LysR transcriptional regulatory family.</text>
</comment>
<dbReference type="Pfam" id="PF00126">
    <property type="entry name" value="HTH_1"/>
    <property type="match status" value="1"/>
</dbReference>
<dbReference type="InterPro" id="IPR000847">
    <property type="entry name" value="LysR_HTH_N"/>
</dbReference>
<dbReference type="InterPro" id="IPR005119">
    <property type="entry name" value="LysR_subst-bd"/>
</dbReference>
<dbReference type="SUPFAM" id="SSF46785">
    <property type="entry name" value="Winged helix' DNA-binding domain"/>
    <property type="match status" value="1"/>
</dbReference>
<protein>
    <submittedName>
        <fullName evidence="6">LysR family transcriptional regulator</fullName>
    </submittedName>
</protein>
<proteinExistence type="inferred from homology"/>
<dbReference type="SUPFAM" id="SSF53850">
    <property type="entry name" value="Periplasmic binding protein-like II"/>
    <property type="match status" value="1"/>
</dbReference>
<dbReference type="Pfam" id="PF03466">
    <property type="entry name" value="LysR_substrate"/>
    <property type="match status" value="1"/>
</dbReference>
<dbReference type="InterPro" id="IPR036388">
    <property type="entry name" value="WH-like_DNA-bd_sf"/>
</dbReference>
<dbReference type="PRINTS" id="PR00039">
    <property type="entry name" value="HTHLYSR"/>
</dbReference>
<dbReference type="PANTHER" id="PTHR30537:SF79">
    <property type="entry name" value="TRANSCRIPTIONAL REGULATOR-RELATED"/>
    <property type="match status" value="1"/>
</dbReference>
<accession>A0ABR6Z8Q2</accession>
<comment type="caution">
    <text evidence="6">The sequence shown here is derived from an EMBL/GenBank/DDBJ whole genome shotgun (WGS) entry which is preliminary data.</text>
</comment>
<keyword evidence="3" id="KW-0238">DNA-binding</keyword>